<organism evidence="1 2">
    <name type="scientific">Eruca vesicaria subsp. sativa</name>
    <name type="common">Garden rocket</name>
    <name type="synonym">Eruca sativa</name>
    <dbReference type="NCBI Taxonomy" id="29727"/>
    <lineage>
        <taxon>Eukaryota</taxon>
        <taxon>Viridiplantae</taxon>
        <taxon>Streptophyta</taxon>
        <taxon>Embryophyta</taxon>
        <taxon>Tracheophyta</taxon>
        <taxon>Spermatophyta</taxon>
        <taxon>Magnoliopsida</taxon>
        <taxon>eudicotyledons</taxon>
        <taxon>Gunneridae</taxon>
        <taxon>Pentapetalae</taxon>
        <taxon>rosids</taxon>
        <taxon>malvids</taxon>
        <taxon>Brassicales</taxon>
        <taxon>Brassicaceae</taxon>
        <taxon>Brassiceae</taxon>
        <taxon>Eruca</taxon>
    </lineage>
</organism>
<dbReference type="EMBL" id="CAKOAT010064711">
    <property type="protein sequence ID" value="CAH8306448.1"/>
    <property type="molecule type" value="Genomic_DNA"/>
</dbReference>
<comment type="caution">
    <text evidence="1">The sequence shown here is derived from an EMBL/GenBank/DDBJ whole genome shotgun (WGS) entry which is preliminary data.</text>
</comment>
<gene>
    <name evidence="1" type="ORF">ERUC_LOCUS4575</name>
</gene>
<evidence type="ECO:0000313" key="2">
    <source>
        <dbReference type="Proteomes" id="UP001642260"/>
    </source>
</evidence>
<keyword evidence="2" id="KW-1185">Reference proteome</keyword>
<sequence length="80" mass="9293">MSHQGSTVSLHSRFLCLLRFVYRNLNLDGLIRAMKSVVQVERDSLPRERRTDSVETTSERFEERQDLETLMEHISRGGGD</sequence>
<proteinExistence type="predicted"/>
<dbReference type="AlphaFoldDB" id="A0ABC8J6P4"/>
<protein>
    <submittedName>
        <fullName evidence="1">Uncharacterized protein</fullName>
    </submittedName>
</protein>
<reference evidence="1 2" key="1">
    <citation type="submission" date="2022-03" db="EMBL/GenBank/DDBJ databases">
        <authorList>
            <person name="Macdonald S."/>
            <person name="Ahmed S."/>
            <person name="Newling K."/>
        </authorList>
    </citation>
    <scope>NUCLEOTIDE SEQUENCE [LARGE SCALE GENOMIC DNA]</scope>
</reference>
<dbReference type="Proteomes" id="UP001642260">
    <property type="component" value="Unassembled WGS sequence"/>
</dbReference>
<evidence type="ECO:0000313" key="1">
    <source>
        <dbReference type="EMBL" id="CAH8306448.1"/>
    </source>
</evidence>
<accession>A0ABC8J6P4</accession>
<name>A0ABC8J6P4_ERUVS</name>